<proteinExistence type="predicted"/>
<name>A0ABU4XMX0_9HYPH</name>
<dbReference type="EMBL" id="JAVIIZ010000027">
    <property type="protein sequence ID" value="MDX8476102.1"/>
    <property type="molecule type" value="Genomic_DNA"/>
</dbReference>
<sequence length="97" mass="10491">MRLFEASRAGEVLKQLIGTNIKGPSTCAISSKSHASLTQQPCQAKSDVNSLLCSFSRFLAVRYEPIPCRAFDKENQLGCKGSLSLVSLQKKSDLSGL</sequence>
<dbReference type="Proteomes" id="UP001271780">
    <property type="component" value="Unassembled WGS sequence"/>
</dbReference>
<reference evidence="1 2" key="1">
    <citation type="submission" date="2023-08" db="EMBL/GenBank/DDBJ databases">
        <title>Implementing the SeqCode for naming new Mesorhizobium species isolated from Vachellia karroo root nodules.</title>
        <authorList>
            <person name="Van Lill M."/>
        </authorList>
    </citation>
    <scope>NUCLEOTIDE SEQUENCE [LARGE SCALE GENOMIC DNA]</scope>
    <source>
        <strain evidence="1 2">VK23A</strain>
    </source>
</reference>
<evidence type="ECO:0000313" key="1">
    <source>
        <dbReference type="EMBL" id="MDX8476102.1"/>
    </source>
</evidence>
<keyword evidence="2" id="KW-1185">Reference proteome</keyword>
<gene>
    <name evidence="1" type="ORF">RFM27_28915</name>
</gene>
<protein>
    <submittedName>
        <fullName evidence="1">Uncharacterized protein</fullName>
    </submittedName>
</protein>
<accession>A0ABU4XMX0</accession>
<comment type="caution">
    <text evidence="1">The sequence shown here is derived from an EMBL/GenBank/DDBJ whole genome shotgun (WGS) entry which is preliminary data.</text>
</comment>
<evidence type="ECO:0000313" key="2">
    <source>
        <dbReference type="Proteomes" id="UP001271780"/>
    </source>
</evidence>
<dbReference type="RefSeq" id="WP_320318773.1">
    <property type="nucleotide sequence ID" value="NZ_JAVIIX010000026.1"/>
</dbReference>
<organism evidence="1 2">
    <name type="scientific">Mesorhizobium dulcispinae</name>
    <dbReference type="NCBI Taxonomy" id="3072316"/>
    <lineage>
        <taxon>Bacteria</taxon>
        <taxon>Pseudomonadati</taxon>
        <taxon>Pseudomonadota</taxon>
        <taxon>Alphaproteobacteria</taxon>
        <taxon>Hyphomicrobiales</taxon>
        <taxon>Phyllobacteriaceae</taxon>
        <taxon>Mesorhizobium</taxon>
    </lineage>
</organism>